<dbReference type="PANTHER" id="PTHR24353:SF37">
    <property type="entry name" value="CAMP-DEPENDENT PROTEIN KINASE CATALYTIC SUBUNIT PRKX"/>
    <property type="match status" value="1"/>
</dbReference>
<dbReference type="GO" id="GO:0005524">
    <property type="term" value="F:ATP binding"/>
    <property type="evidence" value="ECO:0007669"/>
    <property type="project" value="UniProtKB-KW"/>
</dbReference>
<dbReference type="GO" id="GO:0005952">
    <property type="term" value="C:cAMP-dependent protein kinase complex"/>
    <property type="evidence" value="ECO:0007669"/>
    <property type="project" value="TreeGrafter"/>
</dbReference>
<dbReference type="EMBL" id="BLLF01002951">
    <property type="protein sequence ID" value="GFH25907.1"/>
    <property type="molecule type" value="Genomic_DNA"/>
</dbReference>
<evidence type="ECO:0000256" key="6">
    <source>
        <dbReference type="ARBA" id="ARBA00022840"/>
    </source>
</evidence>
<dbReference type="PROSITE" id="PS51285">
    <property type="entry name" value="AGC_KINASE_CTER"/>
    <property type="match status" value="1"/>
</dbReference>
<keyword evidence="4" id="KW-0547">Nucleotide-binding</keyword>
<dbReference type="SMART" id="SM00133">
    <property type="entry name" value="S_TK_X"/>
    <property type="match status" value="1"/>
</dbReference>
<evidence type="ECO:0000313" key="10">
    <source>
        <dbReference type="Proteomes" id="UP000485058"/>
    </source>
</evidence>
<dbReference type="InterPro" id="IPR000961">
    <property type="entry name" value="AGC-kinase_C"/>
</dbReference>
<organism evidence="9 10">
    <name type="scientific">Haematococcus lacustris</name>
    <name type="common">Green alga</name>
    <name type="synonym">Haematococcus pluvialis</name>
    <dbReference type="NCBI Taxonomy" id="44745"/>
    <lineage>
        <taxon>Eukaryota</taxon>
        <taxon>Viridiplantae</taxon>
        <taxon>Chlorophyta</taxon>
        <taxon>core chlorophytes</taxon>
        <taxon>Chlorophyceae</taxon>
        <taxon>CS clade</taxon>
        <taxon>Chlamydomonadales</taxon>
        <taxon>Haematococcaceae</taxon>
        <taxon>Haematococcus</taxon>
    </lineage>
</organism>
<dbReference type="PROSITE" id="PS00108">
    <property type="entry name" value="PROTEIN_KINASE_ST"/>
    <property type="match status" value="1"/>
</dbReference>
<evidence type="ECO:0000259" key="8">
    <source>
        <dbReference type="PROSITE" id="PS51285"/>
    </source>
</evidence>
<dbReference type="Gene3D" id="1.10.510.10">
    <property type="entry name" value="Transferase(Phosphotransferase) domain 1"/>
    <property type="match status" value="1"/>
</dbReference>
<dbReference type="Pfam" id="PF00069">
    <property type="entry name" value="Pkinase"/>
    <property type="match status" value="1"/>
</dbReference>
<keyword evidence="10" id="KW-1185">Reference proteome</keyword>
<evidence type="ECO:0000256" key="1">
    <source>
        <dbReference type="ARBA" id="ARBA00022527"/>
    </source>
</evidence>
<comment type="caution">
    <text evidence="9">The sequence shown here is derived from an EMBL/GenBank/DDBJ whole genome shotgun (WGS) entry which is preliminary data.</text>
</comment>
<reference evidence="9 10" key="1">
    <citation type="submission" date="2020-02" db="EMBL/GenBank/DDBJ databases">
        <title>Draft genome sequence of Haematococcus lacustris strain NIES-144.</title>
        <authorList>
            <person name="Morimoto D."/>
            <person name="Nakagawa S."/>
            <person name="Yoshida T."/>
            <person name="Sawayama S."/>
        </authorList>
    </citation>
    <scope>NUCLEOTIDE SEQUENCE [LARGE SCALE GENOMIC DNA]</scope>
    <source>
        <strain evidence="9 10">NIES-144</strain>
    </source>
</reference>
<evidence type="ECO:0000259" key="7">
    <source>
        <dbReference type="PROSITE" id="PS50011"/>
    </source>
</evidence>
<evidence type="ECO:0000313" key="9">
    <source>
        <dbReference type="EMBL" id="GFH25907.1"/>
    </source>
</evidence>
<feature type="domain" description="AGC-kinase C-terminal" evidence="8">
    <location>
        <begin position="302"/>
        <end position="357"/>
    </location>
</feature>
<evidence type="ECO:0000256" key="2">
    <source>
        <dbReference type="ARBA" id="ARBA00022553"/>
    </source>
</evidence>
<evidence type="ECO:0008006" key="11">
    <source>
        <dbReference type="Google" id="ProtNLM"/>
    </source>
</evidence>
<keyword evidence="2" id="KW-0597">Phosphoprotein</keyword>
<keyword evidence="5" id="KW-0418">Kinase</keyword>
<dbReference type="InterPro" id="IPR000719">
    <property type="entry name" value="Prot_kinase_dom"/>
</dbReference>
<dbReference type="Proteomes" id="UP000485058">
    <property type="component" value="Unassembled WGS sequence"/>
</dbReference>
<dbReference type="SUPFAM" id="SSF56112">
    <property type="entry name" value="Protein kinase-like (PK-like)"/>
    <property type="match status" value="1"/>
</dbReference>
<dbReference type="Gene3D" id="3.30.200.20">
    <property type="entry name" value="Phosphorylase Kinase, domain 1"/>
    <property type="match status" value="1"/>
</dbReference>
<accession>A0A699ZSW2</accession>
<dbReference type="PANTHER" id="PTHR24353">
    <property type="entry name" value="CYCLIC NUCLEOTIDE-DEPENDENT PROTEIN KINASE"/>
    <property type="match status" value="1"/>
</dbReference>
<evidence type="ECO:0000256" key="5">
    <source>
        <dbReference type="ARBA" id="ARBA00022777"/>
    </source>
</evidence>
<protein>
    <recommendedName>
        <fullName evidence="11">Protein kinase domain-containing protein</fullName>
    </recommendedName>
</protein>
<dbReference type="FunFam" id="1.10.510.10:FF:000048">
    <property type="entry name" value="Protein kinase C"/>
    <property type="match status" value="1"/>
</dbReference>
<dbReference type="InterPro" id="IPR011009">
    <property type="entry name" value="Kinase-like_dom_sf"/>
</dbReference>
<gene>
    <name evidence="9" type="ORF">HaLaN_23951</name>
</gene>
<keyword evidence="3" id="KW-0808">Transferase</keyword>
<dbReference type="SMART" id="SM00220">
    <property type="entry name" value="S_TKc"/>
    <property type="match status" value="1"/>
</dbReference>
<feature type="domain" description="Protein kinase" evidence="7">
    <location>
        <begin position="30"/>
        <end position="301"/>
    </location>
</feature>
<dbReference type="InterPro" id="IPR008271">
    <property type="entry name" value="Ser/Thr_kinase_AS"/>
</dbReference>
<proteinExistence type="predicted"/>
<sequence length="357" mass="39333">MDACLGSYFPLFGTDTPGSSMDSAAHAALRKAHHDRKSGLSAPVYSSMDSDGFRDSLGHLLQAPDTPTKEDVHMVRHVLDEKSLLAVATQTGHPFIVGLRGTFQDSRCLYLVMDYVAGGDMFAFLRDLPKRIGRTMPEEHARFYAAQLVLALEHLHQSGIAYRDLKPENVLMGMDGYLQLADFGFAKAVGQNGSTRSFCGTPDYLAPEVVLQQSHGLAVDWWALGCVIYELLSGFPPFYGHQNSSNTYRLVNMRAQGAALAFPPAWSGMVRDLLNGLLQPDPCKRYGVAGGTAALKAHPWFQGLDWGLVESKSYMPPYKPKPSVGADTSNFDQFSHLQPLQHPFSLTTADQQLFREF</sequence>
<dbReference type="PROSITE" id="PS50011">
    <property type="entry name" value="PROTEIN_KINASE_DOM"/>
    <property type="match status" value="1"/>
</dbReference>
<keyword evidence="6" id="KW-0067">ATP-binding</keyword>
<evidence type="ECO:0000256" key="3">
    <source>
        <dbReference type="ARBA" id="ARBA00022679"/>
    </source>
</evidence>
<evidence type="ECO:0000256" key="4">
    <source>
        <dbReference type="ARBA" id="ARBA00022741"/>
    </source>
</evidence>
<dbReference type="AlphaFoldDB" id="A0A699ZSW2"/>
<keyword evidence="1" id="KW-0723">Serine/threonine-protein kinase</keyword>
<name>A0A699ZSW2_HAELA</name>
<dbReference type="GO" id="GO:0004691">
    <property type="term" value="F:cAMP-dependent protein kinase activity"/>
    <property type="evidence" value="ECO:0007669"/>
    <property type="project" value="TreeGrafter"/>
</dbReference>